<feature type="region of interest" description="Disordered" evidence="1">
    <location>
        <begin position="74"/>
        <end position="136"/>
    </location>
</feature>
<sequence length="136" mass="13826">MSLREHERRILAEIERQLSEEEPVLAGRLEAFGSDDPDAPVDPSLNSWKPWVACALIAAVTAGLLVLLFVLTPSAPQPSTTPSPAGTSQTTDPGQEPAGSDPATGDPPANDPVDTAPGGIAPGEADPADNAPADGG</sequence>
<dbReference type="EMBL" id="JACCFS010000001">
    <property type="protein sequence ID" value="NYJ37887.1"/>
    <property type="molecule type" value="Genomic_DNA"/>
</dbReference>
<dbReference type="Pfam" id="PF11239">
    <property type="entry name" value="DUF3040"/>
    <property type="match status" value="1"/>
</dbReference>
<dbReference type="InterPro" id="IPR021401">
    <property type="entry name" value="DUF3040"/>
</dbReference>
<keyword evidence="2" id="KW-0812">Transmembrane</keyword>
<evidence type="ECO:0008006" key="5">
    <source>
        <dbReference type="Google" id="ProtNLM"/>
    </source>
</evidence>
<keyword evidence="4" id="KW-1185">Reference proteome</keyword>
<feature type="transmembrane region" description="Helical" evidence="2">
    <location>
        <begin position="50"/>
        <end position="71"/>
    </location>
</feature>
<name>A0A7Z0ETY7_9ACTN</name>
<evidence type="ECO:0000256" key="1">
    <source>
        <dbReference type="SAM" id="MobiDB-lite"/>
    </source>
</evidence>
<feature type="compositionally biased region" description="Low complexity" evidence="1">
    <location>
        <begin position="82"/>
        <end position="91"/>
    </location>
</feature>
<evidence type="ECO:0000313" key="3">
    <source>
        <dbReference type="EMBL" id="NYJ37887.1"/>
    </source>
</evidence>
<keyword evidence="2" id="KW-1133">Transmembrane helix</keyword>
<gene>
    <name evidence="3" type="ORF">HNR10_005768</name>
</gene>
<evidence type="ECO:0000256" key="2">
    <source>
        <dbReference type="SAM" id="Phobius"/>
    </source>
</evidence>
<proteinExistence type="predicted"/>
<evidence type="ECO:0000313" key="4">
    <source>
        <dbReference type="Proteomes" id="UP000572051"/>
    </source>
</evidence>
<feature type="compositionally biased region" description="Low complexity" evidence="1">
    <location>
        <begin position="122"/>
        <end position="136"/>
    </location>
</feature>
<keyword evidence="2" id="KW-0472">Membrane</keyword>
<dbReference type="Proteomes" id="UP000572051">
    <property type="component" value="Unassembled WGS sequence"/>
</dbReference>
<reference evidence="3 4" key="1">
    <citation type="submission" date="2020-07" db="EMBL/GenBank/DDBJ databases">
        <title>Sequencing the genomes of 1000 actinobacteria strains.</title>
        <authorList>
            <person name="Klenk H.-P."/>
        </authorList>
    </citation>
    <scope>NUCLEOTIDE SEQUENCE [LARGE SCALE GENOMIC DNA]</scope>
    <source>
        <strain evidence="3 4">DSM 44442</strain>
    </source>
</reference>
<dbReference type="AlphaFoldDB" id="A0A7Z0ETY7"/>
<protein>
    <recommendedName>
        <fullName evidence="5">DUF3040 domain-containing protein</fullName>
    </recommendedName>
</protein>
<comment type="caution">
    <text evidence="3">The sequence shown here is derived from an EMBL/GenBank/DDBJ whole genome shotgun (WGS) entry which is preliminary data.</text>
</comment>
<accession>A0A7Z0ETY7</accession>
<dbReference type="RefSeq" id="WP_179828978.1">
    <property type="nucleotide sequence ID" value="NZ_JACCFS010000001.1"/>
</dbReference>
<organism evidence="3 4">
    <name type="scientific">Nocardiopsis aegyptia</name>
    <dbReference type="NCBI Taxonomy" id="220378"/>
    <lineage>
        <taxon>Bacteria</taxon>
        <taxon>Bacillati</taxon>
        <taxon>Actinomycetota</taxon>
        <taxon>Actinomycetes</taxon>
        <taxon>Streptosporangiales</taxon>
        <taxon>Nocardiopsidaceae</taxon>
        <taxon>Nocardiopsis</taxon>
    </lineage>
</organism>